<reference evidence="3 4" key="1">
    <citation type="submission" date="2025-05" db="UniProtKB">
        <authorList>
            <consortium name="RefSeq"/>
        </authorList>
    </citation>
    <scope>IDENTIFICATION</scope>
    <source>
        <tissue evidence="3 4">Blood</tissue>
    </source>
</reference>
<evidence type="ECO:0000313" key="3">
    <source>
        <dbReference type="RefSeq" id="XP_070422716.1"/>
    </source>
</evidence>
<dbReference type="CDD" id="cd23767">
    <property type="entry name" value="IQCD"/>
    <property type="match status" value="1"/>
</dbReference>
<feature type="region of interest" description="Disordered" evidence="1">
    <location>
        <begin position="32"/>
        <end position="51"/>
    </location>
</feature>
<proteinExistence type="predicted"/>
<dbReference type="Pfam" id="PF00612">
    <property type="entry name" value="IQ"/>
    <property type="match status" value="1"/>
</dbReference>
<dbReference type="RefSeq" id="XP_070422716.1">
    <property type="nucleotide sequence ID" value="XM_070566615.1"/>
</dbReference>
<dbReference type="PANTHER" id="PTHR34927">
    <property type="entry name" value="IQ DOMAIN-CONTAINING PROTEIN K"/>
    <property type="match status" value="1"/>
</dbReference>
<dbReference type="RefSeq" id="XP_070422717.1">
    <property type="nucleotide sequence ID" value="XM_070566616.1"/>
</dbReference>
<feature type="region of interest" description="Disordered" evidence="1">
    <location>
        <begin position="1"/>
        <end position="24"/>
    </location>
</feature>
<dbReference type="GeneID" id="103566836"/>
<dbReference type="InterPro" id="IPR043408">
    <property type="entry name" value="IQCK"/>
</dbReference>
<dbReference type="PANTHER" id="PTHR34927:SF1">
    <property type="entry name" value="IQ DOMAIN-CONTAINING PROTEIN K"/>
    <property type="match status" value="1"/>
</dbReference>
<evidence type="ECO:0000256" key="1">
    <source>
        <dbReference type="SAM" id="MobiDB-lite"/>
    </source>
</evidence>
<organism evidence="2 3">
    <name type="scientific">Equus przewalskii</name>
    <name type="common">Przewalski's horse</name>
    <name type="synonym">Equus caballus przewalskii</name>
    <dbReference type="NCBI Taxonomy" id="9798"/>
    <lineage>
        <taxon>Eukaryota</taxon>
        <taxon>Metazoa</taxon>
        <taxon>Chordata</taxon>
        <taxon>Craniata</taxon>
        <taxon>Vertebrata</taxon>
        <taxon>Euteleostomi</taxon>
        <taxon>Mammalia</taxon>
        <taxon>Eutheria</taxon>
        <taxon>Laurasiatheria</taxon>
        <taxon>Perissodactyla</taxon>
        <taxon>Equidae</taxon>
        <taxon>Equus</taxon>
    </lineage>
</organism>
<name>A0ABM4K3E0_EQUPR</name>
<accession>A0ABM4K3E0</accession>
<dbReference type="PROSITE" id="PS50096">
    <property type="entry name" value="IQ"/>
    <property type="match status" value="1"/>
</dbReference>
<feature type="compositionally biased region" description="Pro residues" evidence="1">
    <location>
        <begin position="35"/>
        <end position="47"/>
    </location>
</feature>
<protein>
    <submittedName>
        <fullName evidence="3 4">IQ domain-containing protein K isoform X16</fullName>
    </submittedName>
</protein>
<dbReference type="Proteomes" id="UP001652662">
    <property type="component" value="Chromosome 12"/>
</dbReference>
<evidence type="ECO:0000313" key="2">
    <source>
        <dbReference type="Proteomes" id="UP001652662"/>
    </source>
</evidence>
<evidence type="ECO:0000313" key="4">
    <source>
        <dbReference type="RefSeq" id="XP_070422717.1"/>
    </source>
</evidence>
<dbReference type="InterPro" id="IPR000048">
    <property type="entry name" value="IQ_motif_EF-hand-BS"/>
</dbReference>
<sequence>MAAPRRMGSRLSQREERAGSAESWFTSSASLAPVAPEPPVSPGPVAEPPGKNLWEQICEEYEAEVPPFPEEYKVKPEAVMTRKKTKFVACDFLTEWLYNHNPKRTEEPFTEFFSIPFVEQWLQLHPRPPIPLSLLLTEEEAALTIQSFWRAYLVRCDPEIQELRQWQKKLRENKHIHQRVRIFWAKQEQKVKCKMEDEEEAAAKAPP</sequence>
<gene>
    <name evidence="3 4" type="primary">IQCK</name>
</gene>
<keyword evidence="2" id="KW-1185">Reference proteome</keyword>